<sequence length="115" mass="13101">MKSKMKVFFLRVFMAILCGTSAQSQAKFYDLYSGMLKREGEELVLSKCSTVSVNFILKFESEQLEEQLPELTVNNSVQLQVKGEAWEENGQYYIIVHEILGINAGTSCNLLDFFN</sequence>
<feature type="chain" id="PRO_5046329327" description="DUF3244 domain-containing protein" evidence="1">
    <location>
        <begin position="27"/>
        <end position="115"/>
    </location>
</feature>
<dbReference type="RefSeq" id="WP_255904308.1">
    <property type="nucleotide sequence ID" value="NZ_CP050471.1"/>
</dbReference>
<gene>
    <name evidence="2" type="ORF">HB762_20065</name>
</gene>
<reference evidence="2" key="1">
    <citation type="submission" date="2020-03" db="EMBL/GenBank/DDBJ databases">
        <title>Five strains of Vibrio campbellii isolated from Mariana Trench.</title>
        <authorList>
            <person name="Liang J."/>
            <person name="Zhang X.-H."/>
        </authorList>
    </citation>
    <scope>NUCLEOTIDE SEQUENCE</scope>
    <source>
        <strain evidence="2">LJC013</strain>
    </source>
</reference>
<organism evidence="2 3">
    <name type="scientific">Vibrio campbellii</name>
    <dbReference type="NCBI Taxonomy" id="680"/>
    <lineage>
        <taxon>Bacteria</taxon>
        <taxon>Pseudomonadati</taxon>
        <taxon>Pseudomonadota</taxon>
        <taxon>Gammaproteobacteria</taxon>
        <taxon>Vibrionales</taxon>
        <taxon>Vibrionaceae</taxon>
        <taxon>Vibrio</taxon>
    </lineage>
</organism>
<evidence type="ECO:0000313" key="3">
    <source>
        <dbReference type="Proteomes" id="UP001059912"/>
    </source>
</evidence>
<keyword evidence="1" id="KW-0732">Signal</keyword>
<evidence type="ECO:0000256" key="1">
    <source>
        <dbReference type="SAM" id="SignalP"/>
    </source>
</evidence>
<accession>A0ABY5IIW6</accession>
<dbReference type="Proteomes" id="UP001059912">
    <property type="component" value="Chromosome 2"/>
</dbReference>
<evidence type="ECO:0008006" key="4">
    <source>
        <dbReference type="Google" id="ProtNLM"/>
    </source>
</evidence>
<evidence type="ECO:0000313" key="2">
    <source>
        <dbReference type="EMBL" id="UTZ33572.1"/>
    </source>
</evidence>
<feature type="signal peptide" evidence="1">
    <location>
        <begin position="1"/>
        <end position="26"/>
    </location>
</feature>
<proteinExistence type="predicted"/>
<dbReference type="EMBL" id="CP050471">
    <property type="protein sequence ID" value="UTZ33572.1"/>
    <property type="molecule type" value="Genomic_DNA"/>
</dbReference>
<keyword evidence="3" id="KW-1185">Reference proteome</keyword>
<protein>
    <recommendedName>
        <fullName evidence="4">DUF3244 domain-containing protein</fullName>
    </recommendedName>
</protein>
<name>A0ABY5IIW6_9VIBR</name>